<evidence type="ECO:0000313" key="2">
    <source>
        <dbReference type="Proteomes" id="UP000759103"/>
    </source>
</evidence>
<reference evidence="1 2" key="1">
    <citation type="submission" date="2021-07" db="EMBL/GenBank/DDBJ databases">
        <title>Sphingomonas sp.</title>
        <authorList>
            <person name="Feng G."/>
            <person name="Li J."/>
            <person name="Pan M."/>
        </authorList>
    </citation>
    <scope>NUCLEOTIDE SEQUENCE [LARGE SCALE GENOMIC DNA]</scope>
    <source>
        <strain evidence="1 2">RRHST34</strain>
    </source>
</reference>
<dbReference type="EMBL" id="JAHXZN010000002">
    <property type="protein sequence ID" value="MBW6530923.1"/>
    <property type="molecule type" value="Genomic_DNA"/>
</dbReference>
<organism evidence="1 2">
    <name type="scientific">Sphingomonas citri</name>
    <dbReference type="NCBI Taxonomy" id="2862499"/>
    <lineage>
        <taxon>Bacteria</taxon>
        <taxon>Pseudomonadati</taxon>
        <taxon>Pseudomonadota</taxon>
        <taxon>Alphaproteobacteria</taxon>
        <taxon>Sphingomonadales</taxon>
        <taxon>Sphingomonadaceae</taxon>
        <taxon>Sphingomonas</taxon>
    </lineage>
</organism>
<evidence type="ECO:0000313" key="1">
    <source>
        <dbReference type="EMBL" id="MBW6530923.1"/>
    </source>
</evidence>
<dbReference type="Pfam" id="PF05336">
    <property type="entry name" value="rhaM"/>
    <property type="match status" value="1"/>
</dbReference>
<proteinExistence type="predicted"/>
<dbReference type="InterPro" id="IPR008000">
    <property type="entry name" value="Rham/fucose_mutarotase"/>
</dbReference>
<dbReference type="Gene3D" id="3.30.70.100">
    <property type="match status" value="1"/>
</dbReference>
<gene>
    <name evidence="1" type="ORF">KZ820_09260</name>
</gene>
<dbReference type="InterPro" id="IPR011008">
    <property type="entry name" value="Dimeric_a/b-barrel"/>
</dbReference>
<name>A0ABS7BMV2_9SPHN</name>
<dbReference type="Proteomes" id="UP000759103">
    <property type="component" value="Unassembled WGS sequence"/>
</dbReference>
<dbReference type="PANTHER" id="PTHR43239">
    <property type="entry name" value="UPF0734 PROTEIN DDB_G0273871/DDB_G0273177"/>
    <property type="match status" value="1"/>
</dbReference>
<comment type="caution">
    <text evidence="1">The sequence shown here is derived from an EMBL/GenBank/DDBJ whole genome shotgun (WGS) entry which is preliminary data.</text>
</comment>
<keyword evidence="2" id="KW-1185">Reference proteome</keyword>
<protein>
    <submittedName>
        <fullName evidence="1">L-rhamnose mutarotase</fullName>
    </submittedName>
</protein>
<dbReference type="PANTHER" id="PTHR43239:SF1">
    <property type="entry name" value="UPF0734 PROTEIN DDB_G0273871_DDB_G0273177"/>
    <property type="match status" value="1"/>
</dbReference>
<dbReference type="SUPFAM" id="SSF54909">
    <property type="entry name" value="Dimeric alpha+beta barrel"/>
    <property type="match status" value="1"/>
</dbReference>
<accession>A0ABS7BMV2</accession>
<sequence length="116" mass="12512">MTKRHVLLLDLVDEPESIARYEAWHAAGAVPKPVVASIRAAGIAAMQIFRSGNRLVMVMDVTAAFDPTAKAHADAADLDVVAWETLMDGFQQRLPWAAAGEKWVQAGLIFDLAAQG</sequence>
<dbReference type="InterPro" id="IPR052996">
    <property type="entry name" value="Carb_Metab_Mutarotase"/>
</dbReference>